<protein>
    <recommendedName>
        <fullName evidence="4 10">Cytochrome c oxidase assembly protein CtaG</fullName>
    </recommendedName>
</protein>
<feature type="compositionally biased region" description="Basic and acidic residues" evidence="11">
    <location>
        <begin position="17"/>
        <end position="29"/>
    </location>
</feature>
<dbReference type="NCBIfam" id="NF003465">
    <property type="entry name" value="PRK05089.1"/>
    <property type="match status" value="1"/>
</dbReference>
<dbReference type="EMBL" id="LT960614">
    <property type="protein sequence ID" value="SON54659.1"/>
    <property type="molecule type" value="Genomic_DNA"/>
</dbReference>
<reference evidence="14" key="1">
    <citation type="submission" date="2017-09" db="EMBL/GenBank/DDBJ databases">
        <title>Genome sequence of Nannocystis excedens DSM 71.</title>
        <authorList>
            <person name="Blom J."/>
        </authorList>
    </citation>
    <scope>NUCLEOTIDE SEQUENCE [LARGE SCALE GENOMIC DNA]</scope>
    <source>
        <strain evidence="14">type strain: E19</strain>
    </source>
</reference>
<keyword evidence="9 10" id="KW-0472">Membrane</keyword>
<name>A0A2C9D394_9HYPH</name>
<evidence type="ECO:0000256" key="3">
    <source>
        <dbReference type="ARBA" id="ARBA00009620"/>
    </source>
</evidence>
<feature type="topological domain" description="Periplasmic" evidence="10">
    <location>
        <begin position="58"/>
        <end position="225"/>
    </location>
</feature>
<feature type="topological domain" description="Cytoplasmic" evidence="10">
    <location>
        <begin position="1"/>
        <end position="33"/>
    </location>
</feature>
<dbReference type="GO" id="GO:0005886">
    <property type="term" value="C:plasma membrane"/>
    <property type="evidence" value="ECO:0007669"/>
    <property type="project" value="UniProtKB-SubCell"/>
</dbReference>
<dbReference type="HAMAP" id="MF_00155">
    <property type="entry name" value="CtaG"/>
    <property type="match status" value="1"/>
</dbReference>
<dbReference type="GO" id="GO:0008535">
    <property type="term" value="P:respiratory chain complex IV assembly"/>
    <property type="evidence" value="ECO:0007669"/>
    <property type="project" value="UniProtKB-UniRule"/>
</dbReference>
<evidence type="ECO:0000256" key="9">
    <source>
        <dbReference type="ARBA" id="ARBA00023136"/>
    </source>
</evidence>
<dbReference type="PIRSF" id="PIRSF005413">
    <property type="entry name" value="COX11"/>
    <property type="match status" value="1"/>
</dbReference>
<evidence type="ECO:0000313" key="13">
    <source>
        <dbReference type="EMBL" id="SON54659.1"/>
    </source>
</evidence>
<dbReference type="FunFam" id="2.60.370.10:FF:000001">
    <property type="entry name" value="COX11 cytochrome c oxidase assembly homolog"/>
    <property type="match status" value="1"/>
</dbReference>
<keyword evidence="5 10" id="KW-0812">Transmembrane</keyword>
<sequence>MGTAHATGTMKRNGKTGTERMTSDDRIEGKGRRASNGLILVCCAAFVCTMVGAAFAAVPLYRIFCQVTGFAGTTQRAEAASDVVLDKTIEVRFDANVANGLPWSFKPEQRSVTVKIGETDTIFYKVKNLADHTVTASAVFNVTPDQTGAYFSKIACFCFTEQTLEAGEEREMGVTFYVDPDIVNDTDAKYVSAITLSYTFYEAKDDTATPVAAVPSPSDGKTGQL</sequence>
<dbReference type="GO" id="GO:0005507">
    <property type="term" value="F:copper ion binding"/>
    <property type="evidence" value="ECO:0007669"/>
    <property type="project" value="InterPro"/>
</dbReference>
<comment type="similarity">
    <text evidence="3 10">Belongs to the COX11/CtaG family.</text>
</comment>
<feature type="region of interest" description="Disordered" evidence="11">
    <location>
        <begin position="1"/>
        <end position="29"/>
    </location>
</feature>
<organism evidence="13 14">
    <name type="scientific">Hartmannibacter diazotrophicus</name>
    <dbReference type="NCBI Taxonomy" id="1482074"/>
    <lineage>
        <taxon>Bacteria</taxon>
        <taxon>Pseudomonadati</taxon>
        <taxon>Pseudomonadota</taxon>
        <taxon>Alphaproteobacteria</taxon>
        <taxon>Hyphomicrobiales</taxon>
        <taxon>Pleomorphomonadaceae</taxon>
        <taxon>Hartmannibacter</taxon>
    </lineage>
</organism>
<dbReference type="InterPro" id="IPR007533">
    <property type="entry name" value="Cyt_c_oxidase_assmbl_CtaG"/>
</dbReference>
<dbReference type="AlphaFoldDB" id="A0A2C9D394"/>
<evidence type="ECO:0000256" key="8">
    <source>
        <dbReference type="ARBA" id="ARBA00023008"/>
    </source>
</evidence>
<accession>A0A2C9D394</accession>
<evidence type="ECO:0000256" key="11">
    <source>
        <dbReference type="SAM" id="MobiDB-lite"/>
    </source>
</evidence>
<keyword evidence="10" id="KW-1003">Cell membrane</keyword>
<comment type="function">
    <text evidence="1 10">Exerts its effect at some terminal stage of cytochrome c oxidase synthesis, probably by being involved in the insertion of the copper B into subunit I.</text>
</comment>
<evidence type="ECO:0000256" key="4">
    <source>
        <dbReference type="ARBA" id="ARBA00015384"/>
    </source>
</evidence>
<keyword evidence="14" id="KW-1185">Reference proteome</keyword>
<evidence type="ECO:0000256" key="2">
    <source>
        <dbReference type="ARBA" id="ARBA00004382"/>
    </source>
</evidence>
<evidence type="ECO:0000256" key="7">
    <source>
        <dbReference type="ARBA" id="ARBA00022989"/>
    </source>
</evidence>
<evidence type="ECO:0000256" key="10">
    <source>
        <dbReference type="HAMAP-Rule" id="MF_00155"/>
    </source>
</evidence>
<keyword evidence="6 10" id="KW-0735">Signal-anchor</keyword>
<evidence type="ECO:0000256" key="12">
    <source>
        <dbReference type="SAM" id="Phobius"/>
    </source>
</evidence>
<keyword evidence="7 10" id="KW-1133">Transmembrane helix</keyword>
<dbReference type="PANTHER" id="PTHR21320">
    <property type="entry name" value="CYTOCHROME C OXIDASE ASSEMBLY PROTEIN COX11-RELATED"/>
    <property type="match status" value="1"/>
</dbReference>
<dbReference type="Proteomes" id="UP000223606">
    <property type="component" value="Chromosome 1"/>
</dbReference>
<keyword evidence="10" id="KW-0997">Cell inner membrane</keyword>
<evidence type="ECO:0000256" key="1">
    <source>
        <dbReference type="ARBA" id="ARBA00004007"/>
    </source>
</evidence>
<dbReference type="KEGG" id="hdi:HDIA_1118"/>
<evidence type="ECO:0000256" key="6">
    <source>
        <dbReference type="ARBA" id="ARBA00022968"/>
    </source>
</evidence>
<feature type="transmembrane region" description="Helical" evidence="12">
    <location>
        <begin position="38"/>
        <end position="61"/>
    </location>
</feature>
<keyword evidence="8 10" id="KW-0186">Copper</keyword>
<evidence type="ECO:0000313" key="14">
    <source>
        <dbReference type="Proteomes" id="UP000223606"/>
    </source>
</evidence>
<evidence type="ECO:0000256" key="5">
    <source>
        <dbReference type="ARBA" id="ARBA00022692"/>
    </source>
</evidence>
<comment type="subcellular location">
    <subcellularLocation>
        <location evidence="2 10">Cell inner membrane</location>
        <topology evidence="2 10">Single-pass type II membrane protein</topology>
        <orientation evidence="2 10">Periplasmic side</orientation>
    </subcellularLocation>
</comment>
<dbReference type="Gene3D" id="2.60.370.10">
    <property type="entry name" value="Ctag/Cox11"/>
    <property type="match status" value="1"/>
</dbReference>
<gene>
    <name evidence="10 13" type="primary">ctaG</name>
    <name evidence="13" type="ORF">HDIA_1118</name>
</gene>
<dbReference type="InterPro" id="IPR023471">
    <property type="entry name" value="CtaG/Cox11_dom_sf"/>
</dbReference>
<dbReference type="SUPFAM" id="SSF110111">
    <property type="entry name" value="Ctag/Cox11"/>
    <property type="match status" value="1"/>
</dbReference>
<dbReference type="PANTHER" id="PTHR21320:SF3">
    <property type="entry name" value="CYTOCHROME C OXIDASE ASSEMBLY PROTEIN COX11, MITOCHONDRIAL-RELATED"/>
    <property type="match status" value="1"/>
</dbReference>
<dbReference type="Pfam" id="PF04442">
    <property type="entry name" value="CtaG_Cox11"/>
    <property type="match status" value="1"/>
</dbReference>
<proteinExistence type="inferred from homology"/>